<protein>
    <submittedName>
        <fullName evidence="1">Uncharacterized protein</fullName>
    </submittedName>
</protein>
<dbReference type="InterPro" id="IPR044799">
    <property type="entry name" value="SOG1-like"/>
</dbReference>
<evidence type="ECO:0000313" key="2">
    <source>
        <dbReference type="Proteomes" id="UP001231189"/>
    </source>
</evidence>
<dbReference type="GO" id="GO:0003700">
    <property type="term" value="F:DNA-binding transcription factor activity"/>
    <property type="evidence" value="ECO:0007669"/>
    <property type="project" value="InterPro"/>
</dbReference>
<dbReference type="Proteomes" id="UP001231189">
    <property type="component" value="Unassembled WGS sequence"/>
</dbReference>
<gene>
    <name evidence="1" type="ORF">QYE76_054509</name>
</gene>
<proteinExistence type="predicted"/>
<dbReference type="EMBL" id="JAUUTY010000003">
    <property type="protein sequence ID" value="KAK1666350.1"/>
    <property type="molecule type" value="Genomic_DNA"/>
</dbReference>
<dbReference type="GO" id="GO:0005634">
    <property type="term" value="C:nucleus"/>
    <property type="evidence" value="ECO:0007669"/>
    <property type="project" value="TreeGrafter"/>
</dbReference>
<dbReference type="AlphaFoldDB" id="A0AAD8SYS5"/>
<dbReference type="PANTHER" id="PTHR31079:SF20">
    <property type="entry name" value="NAC DOMAIN-CONTAINING PROTEIN 10"/>
    <property type="match status" value="1"/>
</dbReference>
<evidence type="ECO:0000313" key="1">
    <source>
        <dbReference type="EMBL" id="KAK1666350.1"/>
    </source>
</evidence>
<name>A0AAD8SYS5_LOLMU</name>
<reference evidence="1" key="1">
    <citation type="submission" date="2023-07" db="EMBL/GenBank/DDBJ databases">
        <title>A chromosome-level genome assembly of Lolium multiflorum.</title>
        <authorList>
            <person name="Chen Y."/>
            <person name="Copetti D."/>
            <person name="Kolliker R."/>
            <person name="Studer B."/>
        </authorList>
    </citation>
    <scope>NUCLEOTIDE SEQUENCE</scope>
    <source>
        <strain evidence="1">02402/16</strain>
        <tissue evidence="1">Leaf</tissue>
    </source>
</reference>
<keyword evidence="2" id="KW-1185">Reference proteome</keyword>
<sequence length="204" mass="20684">MPRLAFRFVRRARSVPCGDGLGAPDIVLGRAGQKEALGRMAGNVYLSGAPQIPLGDGLGDAAGDALTMAMASSSLMSGGWVSGSHAGPSSSWPLAPPWNDKASYPASASSSSSTSLSSLAARFELPSQAGEGHQFHLGSDEEEKDGELVVSKVFYQTQPRQCGGSATVAAAAALAAGNIIMDGGGAATDHHRHHHEGVATTAAC</sequence>
<accession>A0AAD8SYS5</accession>
<organism evidence="1 2">
    <name type="scientific">Lolium multiflorum</name>
    <name type="common">Italian ryegrass</name>
    <name type="synonym">Lolium perenne subsp. multiflorum</name>
    <dbReference type="NCBI Taxonomy" id="4521"/>
    <lineage>
        <taxon>Eukaryota</taxon>
        <taxon>Viridiplantae</taxon>
        <taxon>Streptophyta</taxon>
        <taxon>Embryophyta</taxon>
        <taxon>Tracheophyta</taxon>
        <taxon>Spermatophyta</taxon>
        <taxon>Magnoliopsida</taxon>
        <taxon>Liliopsida</taxon>
        <taxon>Poales</taxon>
        <taxon>Poaceae</taxon>
        <taxon>BOP clade</taxon>
        <taxon>Pooideae</taxon>
        <taxon>Poodae</taxon>
        <taxon>Poeae</taxon>
        <taxon>Poeae Chloroplast Group 2 (Poeae type)</taxon>
        <taxon>Loliodinae</taxon>
        <taxon>Loliinae</taxon>
        <taxon>Lolium</taxon>
    </lineage>
</organism>
<dbReference type="GO" id="GO:0000976">
    <property type="term" value="F:transcription cis-regulatory region binding"/>
    <property type="evidence" value="ECO:0007669"/>
    <property type="project" value="TreeGrafter"/>
</dbReference>
<comment type="caution">
    <text evidence="1">The sequence shown here is derived from an EMBL/GenBank/DDBJ whole genome shotgun (WGS) entry which is preliminary data.</text>
</comment>
<dbReference type="PANTHER" id="PTHR31079">
    <property type="entry name" value="NAC DOMAIN-CONTAINING PROTEIN 73"/>
    <property type="match status" value="1"/>
</dbReference>